<dbReference type="InterPro" id="IPR046288">
    <property type="entry name" value="DUF6325"/>
</dbReference>
<dbReference type="Proteomes" id="UP001052739">
    <property type="component" value="Unassembled WGS sequence"/>
</dbReference>
<accession>A0ABQ3PJC3</accession>
<dbReference type="EMBL" id="BNDW01000068">
    <property type="protein sequence ID" value="GHI25121.1"/>
    <property type="molecule type" value="Genomic_DNA"/>
</dbReference>
<evidence type="ECO:0000313" key="2">
    <source>
        <dbReference type="Proteomes" id="UP001052739"/>
    </source>
</evidence>
<organism evidence="1 2">
    <name type="scientific">Streptomyces hydrogenans</name>
    <dbReference type="NCBI Taxonomy" id="1873719"/>
    <lineage>
        <taxon>Bacteria</taxon>
        <taxon>Bacillati</taxon>
        <taxon>Actinomycetota</taxon>
        <taxon>Actinomycetes</taxon>
        <taxon>Kitasatosporales</taxon>
        <taxon>Streptomycetaceae</taxon>
        <taxon>Streptomyces</taxon>
    </lineage>
</organism>
<keyword evidence="2" id="KW-1185">Reference proteome</keyword>
<comment type="caution">
    <text evidence="1">The sequence shown here is derived from an EMBL/GenBank/DDBJ whole genome shotgun (WGS) entry which is preliminary data.</text>
</comment>
<dbReference type="RefSeq" id="WP_190221378.1">
    <property type="nucleotide sequence ID" value="NZ_BNBS01000001.1"/>
</dbReference>
<name>A0ABQ3PJC3_9ACTN</name>
<gene>
    <name evidence="1" type="ORF">Shyd_64920</name>
</gene>
<evidence type="ECO:0000313" key="1">
    <source>
        <dbReference type="EMBL" id="GHI25121.1"/>
    </source>
</evidence>
<protein>
    <recommendedName>
        <fullName evidence="3">DUF1269 domain-containing protein</fullName>
    </recommendedName>
</protein>
<sequence length="145" mass="15193">MGPVECVVLAFPGERLKVAAVAAIADLRKEGQVRLIDSLVVVKSPSGEVSSSELIEYDEYDEATAEIGPEANLLGPEDAAEVAQSLEAGSCALMLLVEHIWAARAAEAIREAGGRVAARVPIPDAHVEEARTAYQEAVAAAAERS</sequence>
<reference evidence="1" key="1">
    <citation type="submission" date="2024-05" db="EMBL/GenBank/DDBJ databases">
        <title>Whole genome shotgun sequence of Streptomyces hydrogenans NBRC 13475.</title>
        <authorList>
            <person name="Komaki H."/>
            <person name="Tamura T."/>
        </authorList>
    </citation>
    <scope>NUCLEOTIDE SEQUENCE</scope>
    <source>
        <strain evidence="1">NBRC 13475</strain>
    </source>
</reference>
<dbReference type="Pfam" id="PF19850">
    <property type="entry name" value="DUF6325"/>
    <property type="match status" value="1"/>
</dbReference>
<evidence type="ECO:0008006" key="3">
    <source>
        <dbReference type="Google" id="ProtNLM"/>
    </source>
</evidence>
<proteinExistence type="predicted"/>